<accession>A0A2I0W0P8</accession>
<dbReference type="PROSITE" id="PS50089">
    <property type="entry name" value="ZF_RING_2"/>
    <property type="match status" value="1"/>
</dbReference>
<keyword evidence="7" id="KW-1185">Reference proteome</keyword>
<feature type="domain" description="RING-type" evidence="5">
    <location>
        <begin position="418"/>
        <end position="457"/>
    </location>
</feature>
<name>A0A2I0W0P8_9ASPA</name>
<dbReference type="SMART" id="SM00248">
    <property type="entry name" value="ANK"/>
    <property type="match status" value="3"/>
</dbReference>
<evidence type="ECO:0000256" key="1">
    <source>
        <dbReference type="ARBA" id="ARBA00022737"/>
    </source>
</evidence>
<evidence type="ECO:0000256" key="4">
    <source>
        <dbReference type="PROSITE-ProRule" id="PRU00175"/>
    </source>
</evidence>
<evidence type="ECO:0000259" key="5">
    <source>
        <dbReference type="PROSITE" id="PS50089"/>
    </source>
</evidence>
<dbReference type="Gene3D" id="1.25.40.20">
    <property type="entry name" value="Ankyrin repeat-containing domain"/>
    <property type="match status" value="1"/>
</dbReference>
<dbReference type="CDD" id="cd23129">
    <property type="entry name" value="RING-HC_XBAT35-like"/>
    <property type="match status" value="1"/>
</dbReference>
<dbReference type="GO" id="GO:0008270">
    <property type="term" value="F:zinc ion binding"/>
    <property type="evidence" value="ECO:0007669"/>
    <property type="project" value="UniProtKB-KW"/>
</dbReference>
<keyword evidence="2 3" id="KW-0040">ANK repeat</keyword>
<feature type="repeat" description="ANK" evidence="3">
    <location>
        <begin position="112"/>
        <end position="145"/>
    </location>
</feature>
<keyword evidence="4" id="KW-0863">Zinc-finger</keyword>
<dbReference type="Pfam" id="PF13920">
    <property type="entry name" value="zf-C3HC4_3"/>
    <property type="match status" value="1"/>
</dbReference>
<dbReference type="InterPro" id="IPR036770">
    <property type="entry name" value="Ankyrin_rpt-contain_sf"/>
</dbReference>
<keyword evidence="4" id="KW-0479">Metal-binding</keyword>
<dbReference type="Pfam" id="PF12796">
    <property type="entry name" value="Ank_2"/>
    <property type="match status" value="1"/>
</dbReference>
<keyword evidence="4" id="KW-0862">Zinc</keyword>
<dbReference type="Proteomes" id="UP000233837">
    <property type="component" value="Unassembled WGS sequence"/>
</dbReference>
<dbReference type="Pfam" id="PF00023">
    <property type="entry name" value="Ank"/>
    <property type="match status" value="1"/>
</dbReference>
<dbReference type="InterPro" id="IPR013083">
    <property type="entry name" value="Znf_RING/FYVE/PHD"/>
</dbReference>
<reference evidence="6 7" key="2">
    <citation type="journal article" date="2017" name="Nature">
        <title>The Apostasia genome and the evolution of orchids.</title>
        <authorList>
            <person name="Zhang G.Q."/>
            <person name="Liu K.W."/>
            <person name="Li Z."/>
            <person name="Lohaus R."/>
            <person name="Hsiao Y.Y."/>
            <person name="Niu S.C."/>
            <person name="Wang J.Y."/>
            <person name="Lin Y.C."/>
            <person name="Xu Q."/>
            <person name="Chen L.J."/>
            <person name="Yoshida K."/>
            <person name="Fujiwara S."/>
            <person name="Wang Z.W."/>
            <person name="Zhang Y.Q."/>
            <person name="Mitsuda N."/>
            <person name="Wang M."/>
            <person name="Liu G.H."/>
            <person name="Pecoraro L."/>
            <person name="Huang H.X."/>
            <person name="Xiao X.J."/>
            <person name="Lin M."/>
            <person name="Wu X.Y."/>
            <person name="Wu W.L."/>
            <person name="Chen Y.Y."/>
            <person name="Chang S.B."/>
            <person name="Sakamoto S."/>
            <person name="Ohme-Takagi M."/>
            <person name="Yagi M."/>
            <person name="Zeng S.J."/>
            <person name="Shen C.Y."/>
            <person name="Yeh C.M."/>
            <person name="Luo Y.B."/>
            <person name="Tsai W.C."/>
            <person name="Van de Peer Y."/>
            <person name="Liu Z.J."/>
        </authorList>
    </citation>
    <scope>NUCLEOTIDE SEQUENCE [LARGE SCALE GENOMIC DNA]</scope>
    <source>
        <tissue evidence="6">The whole plant</tissue>
    </source>
</reference>
<dbReference type="Gene3D" id="3.30.40.10">
    <property type="entry name" value="Zinc/RING finger domain, C3HC4 (zinc finger)"/>
    <property type="match status" value="1"/>
</dbReference>
<keyword evidence="1" id="KW-0677">Repeat</keyword>
<feature type="repeat" description="ANK" evidence="3">
    <location>
        <begin position="148"/>
        <end position="180"/>
    </location>
</feature>
<evidence type="ECO:0000313" key="6">
    <source>
        <dbReference type="EMBL" id="PKU69218.1"/>
    </source>
</evidence>
<dbReference type="PANTHER" id="PTHR24166:SF45">
    <property type="entry name" value="E3 UBIQUITIN-PROTEIN LIGASE XBAT35"/>
    <property type="match status" value="1"/>
</dbReference>
<reference evidence="6 7" key="1">
    <citation type="journal article" date="2016" name="Sci. Rep.">
        <title>The Dendrobium catenatum Lindl. genome sequence provides insights into polysaccharide synthase, floral development and adaptive evolution.</title>
        <authorList>
            <person name="Zhang G.Q."/>
            <person name="Xu Q."/>
            <person name="Bian C."/>
            <person name="Tsai W.C."/>
            <person name="Yeh C.M."/>
            <person name="Liu K.W."/>
            <person name="Yoshida K."/>
            <person name="Zhang L.S."/>
            <person name="Chang S.B."/>
            <person name="Chen F."/>
            <person name="Shi Y."/>
            <person name="Su Y.Y."/>
            <person name="Zhang Y.Q."/>
            <person name="Chen L.J."/>
            <person name="Yin Y."/>
            <person name="Lin M."/>
            <person name="Huang H."/>
            <person name="Deng H."/>
            <person name="Wang Z.W."/>
            <person name="Zhu S.L."/>
            <person name="Zhao X."/>
            <person name="Deng C."/>
            <person name="Niu S.C."/>
            <person name="Huang J."/>
            <person name="Wang M."/>
            <person name="Liu G.H."/>
            <person name="Yang H.J."/>
            <person name="Xiao X.J."/>
            <person name="Hsiao Y.Y."/>
            <person name="Wu W.L."/>
            <person name="Chen Y.Y."/>
            <person name="Mitsuda N."/>
            <person name="Ohme-Takagi M."/>
            <person name="Luo Y.B."/>
            <person name="Van de Peer Y."/>
            <person name="Liu Z.J."/>
        </authorList>
    </citation>
    <scope>NUCLEOTIDE SEQUENCE [LARGE SCALE GENOMIC DNA]</scope>
    <source>
        <tissue evidence="6">The whole plant</tissue>
    </source>
</reference>
<dbReference type="PROSITE" id="PS50088">
    <property type="entry name" value="ANK_REPEAT"/>
    <property type="match status" value="2"/>
</dbReference>
<dbReference type="STRING" id="906689.A0A2I0W0P8"/>
<dbReference type="PROSITE" id="PS50297">
    <property type="entry name" value="ANK_REP_REGION"/>
    <property type="match status" value="2"/>
</dbReference>
<dbReference type="SUPFAM" id="SSF57850">
    <property type="entry name" value="RING/U-box"/>
    <property type="match status" value="1"/>
</dbReference>
<dbReference type="InterPro" id="IPR002110">
    <property type="entry name" value="Ankyrin_rpt"/>
</dbReference>
<dbReference type="EMBL" id="KZ503041">
    <property type="protein sequence ID" value="PKU69218.1"/>
    <property type="molecule type" value="Genomic_DNA"/>
</dbReference>
<dbReference type="SUPFAM" id="SSF48403">
    <property type="entry name" value="Ankyrin repeat"/>
    <property type="match status" value="1"/>
</dbReference>
<dbReference type="InterPro" id="IPR001841">
    <property type="entry name" value="Znf_RING"/>
</dbReference>
<evidence type="ECO:0000256" key="3">
    <source>
        <dbReference type="PROSITE-ProRule" id="PRU00023"/>
    </source>
</evidence>
<gene>
    <name evidence="6" type="primary">XBAT34</name>
    <name evidence="6" type="ORF">MA16_Dca002488</name>
</gene>
<dbReference type="AlphaFoldDB" id="A0A2I0W0P8"/>
<dbReference type="PANTHER" id="PTHR24166">
    <property type="entry name" value="ROLLING PEBBLES, ISOFORM B"/>
    <property type="match status" value="1"/>
</dbReference>
<dbReference type="InterPro" id="IPR050889">
    <property type="entry name" value="Dendritic_Spine_Reg/Scaffold"/>
</dbReference>
<protein>
    <submittedName>
        <fullName evidence="6">E3 ubiquitin-protein ligase XBAT34</fullName>
    </submittedName>
</protein>
<evidence type="ECO:0000256" key="2">
    <source>
        <dbReference type="ARBA" id="ARBA00023043"/>
    </source>
</evidence>
<organism evidence="6 7">
    <name type="scientific">Dendrobium catenatum</name>
    <dbReference type="NCBI Taxonomy" id="906689"/>
    <lineage>
        <taxon>Eukaryota</taxon>
        <taxon>Viridiplantae</taxon>
        <taxon>Streptophyta</taxon>
        <taxon>Embryophyta</taxon>
        <taxon>Tracheophyta</taxon>
        <taxon>Spermatophyta</taxon>
        <taxon>Magnoliopsida</taxon>
        <taxon>Liliopsida</taxon>
        <taxon>Asparagales</taxon>
        <taxon>Orchidaceae</taxon>
        <taxon>Epidendroideae</taxon>
        <taxon>Malaxideae</taxon>
        <taxon>Dendrobiinae</taxon>
        <taxon>Dendrobium</taxon>
    </lineage>
</organism>
<proteinExistence type="predicted"/>
<sequence>MHHISGIELWYREQYSETIRMHHVTLMLGTAQYRSSVLLFTAARYISFRPNSIRFWVEKIRPFDSKASGFEGSMGVNQSKEELLYQQVNYGNIEGIKALNREGAKLEWIDKEGKTPLILACMRPDLLHVAKALIELGANVNAYRPGSHAGTPLHHAAKRGLDSTVMLLLSHGANPLVMNDDCQTPLELARAKGHSNVVRAIENRICLFVGWLREIHGPSILEAFAPQWVSKKIWAVVVPCDSRNPTNPRKFELAIYPDLQHSNIVPVPPPAAPPLPNHLQAPNTPIPEDVQLSMAINASIQTALVEGVSLPHGQQVSPIDATNDWGSSSANPNASAAQLHTGQIEAPAVSCSSQESHPSITVPSAPPILDEAVYGGPIHYPSIDSSPVYFTVPPIERSAINSIETKEDDGNNASSSTCVICLDKPVEGACIPCGHMAGCMSCLKEIKEKKGDCPVCRAKIDQVVRLYVV</sequence>
<evidence type="ECO:0000313" key="7">
    <source>
        <dbReference type="Proteomes" id="UP000233837"/>
    </source>
</evidence>
<dbReference type="SMART" id="SM00184">
    <property type="entry name" value="RING"/>
    <property type="match status" value="1"/>
</dbReference>